<keyword evidence="2" id="KW-1185">Reference proteome</keyword>
<proteinExistence type="predicted"/>
<reference evidence="2" key="1">
    <citation type="submission" date="2017-01" db="EMBL/GenBank/DDBJ databases">
        <authorList>
            <person name="Wang Y."/>
            <person name="White M."/>
            <person name="Kvist S."/>
            <person name="Moncalvo J.-M."/>
        </authorList>
    </citation>
    <scope>NUCLEOTIDE SEQUENCE [LARGE SCALE GENOMIC DNA]</scope>
    <source>
        <strain evidence="2">ID-206-W2</strain>
    </source>
</reference>
<sequence length="116" mass="12811">MSRIFVSANRDRKLRIRTAVTLIKHRASVLQLPLKPVQATKPSTVSEILANGVVSAEEGLNRDIEKPASMGKPRYVQSPLREPPTLALWDRGLSIQKLGRRCSLALFETRGALLGP</sequence>
<dbReference type="Proteomes" id="UP000187429">
    <property type="component" value="Unassembled WGS sequence"/>
</dbReference>
<dbReference type="AlphaFoldDB" id="A0A1R1XZT8"/>
<protein>
    <submittedName>
        <fullName evidence="1">Uncharacterized protein</fullName>
    </submittedName>
</protein>
<name>A0A1R1XZT8_9FUNG</name>
<evidence type="ECO:0000313" key="2">
    <source>
        <dbReference type="Proteomes" id="UP000187429"/>
    </source>
</evidence>
<gene>
    <name evidence="1" type="ORF">AYI69_g6322</name>
</gene>
<accession>A0A1R1XZT8</accession>
<comment type="caution">
    <text evidence="1">The sequence shown here is derived from an EMBL/GenBank/DDBJ whole genome shotgun (WGS) entry which is preliminary data.</text>
</comment>
<evidence type="ECO:0000313" key="1">
    <source>
        <dbReference type="EMBL" id="OMJ20173.1"/>
    </source>
</evidence>
<dbReference type="EMBL" id="LSSM01002829">
    <property type="protein sequence ID" value="OMJ20173.1"/>
    <property type="molecule type" value="Genomic_DNA"/>
</dbReference>
<organism evidence="1 2">
    <name type="scientific">Smittium culicis</name>
    <dbReference type="NCBI Taxonomy" id="133412"/>
    <lineage>
        <taxon>Eukaryota</taxon>
        <taxon>Fungi</taxon>
        <taxon>Fungi incertae sedis</taxon>
        <taxon>Zoopagomycota</taxon>
        <taxon>Kickxellomycotina</taxon>
        <taxon>Harpellomycetes</taxon>
        <taxon>Harpellales</taxon>
        <taxon>Legeriomycetaceae</taxon>
        <taxon>Smittium</taxon>
    </lineage>
</organism>